<dbReference type="SMART" id="SM00382">
    <property type="entry name" value="AAA"/>
    <property type="match status" value="1"/>
</dbReference>
<dbReference type="InterPro" id="IPR027417">
    <property type="entry name" value="P-loop_NTPase"/>
</dbReference>
<accession>A0ABX1T5H0</accession>
<dbReference type="EMBL" id="SPMX01000013">
    <property type="protein sequence ID" value="NMQ04894.1"/>
    <property type="molecule type" value="Genomic_DNA"/>
</dbReference>
<organism evidence="2 3">
    <name type="scientific">Candidatus Accumulibacter contiguus</name>
    <dbReference type="NCBI Taxonomy" id="2954381"/>
    <lineage>
        <taxon>Bacteria</taxon>
        <taxon>Pseudomonadati</taxon>
        <taxon>Pseudomonadota</taxon>
        <taxon>Betaproteobacteria</taxon>
        <taxon>Candidatus Accumulibacter</taxon>
    </lineage>
</organism>
<evidence type="ECO:0000259" key="1">
    <source>
        <dbReference type="SMART" id="SM00382"/>
    </source>
</evidence>
<proteinExistence type="predicted"/>
<keyword evidence="2" id="KW-0547">Nucleotide-binding</keyword>
<keyword evidence="2" id="KW-0067">ATP-binding</keyword>
<feature type="domain" description="AAA+ ATPase" evidence="1">
    <location>
        <begin position="243"/>
        <end position="417"/>
    </location>
</feature>
<dbReference type="Proteomes" id="UP000886469">
    <property type="component" value="Unassembled WGS sequence"/>
</dbReference>
<dbReference type="InterPro" id="IPR049945">
    <property type="entry name" value="AAA_22"/>
</dbReference>
<evidence type="ECO:0000313" key="2">
    <source>
        <dbReference type="EMBL" id="NMQ04894.1"/>
    </source>
</evidence>
<dbReference type="Pfam" id="PF13401">
    <property type="entry name" value="AAA_22"/>
    <property type="match status" value="1"/>
</dbReference>
<dbReference type="SUPFAM" id="SSF52540">
    <property type="entry name" value="P-loop containing nucleoside triphosphate hydrolases"/>
    <property type="match status" value="1"/>
</dbReference>
<reference evidence="2" key="1">
    <citation type="submission" date="2019-03" db="EMBL/GenBank/DDBJ databases">
        <title>Metabolic reconstructions from genomes of highly enriched 'Candidatus Accumulibacter' and 'Candidatus Competibacter' bioreactor populations.</title>
        <authorList>
            <person name="Annavajhala M.K."/>
            <person name="Welles L."/>
            <person name="Abbas B."/>
            <person name="Sorokin D."/>
            <person name="Park H."/>
            <person name="Van Loosdrecht M."/>
            <person name="Chandran K."/>
        </authorList>
    </citation>
    <scope>NUCLEOTIDE SEQUENCE</scope>
    <source>
        <strain evidence="2">SBR_L</strain>
    </source>
</reference>
<protein>
    <submittedName>
        <fullName evidence="2">ATP-binding protein</fullName>
    </submittedName>
</protein>
<keyword evidence="3" id="KW-1185">Reference proteome</keyword>
<evidence type="ECO:0000313" key="3">
    <source>
        <dbReference type="Proteomes" id="UP000886469"/>
    </source>
</evidence>
<sequence length="548" mass="60481">MGVATLLGLPLYPVECLVQCALYLAGGRTPARALRYSPVLFHDLSYLPLPFLARHIVGAADADTDLVSRVLEACAIAPGQRKVGGTALAELQAREIGKLIETFNFTAALSLKGRWLPGRDTDSNLLRALAEAARFLAAADSTYLPHLAQQHLNEAEQQLAATDIQRLQSREPLARFVPDTLATYRRALALLRERTAQAAAETLPNPFVTTNPISGSMHWGRQIFRGREAVVRQIEGLLGHQQNSTSLALIGPRRCGKSSLLNMFRLMLPDTQIVLFDLQDNPATTPLAFYRALAEQARVQADQDRRLQLPAFPEGPPIEALRVWLDALENFTAVPRVLICIDEFERLASLFPGQGQDLLQFMGLLRATIQHRRRVRLLVAGAAPFDELDALWNDHFINLREIRIGHLDRPTAVGLLTRPIDEFPPETIPLVVAEAAVDRTGGQPYLTQLYGSLLVDRLNDDKRRSATQADLAAVEDDVLDQAGYYFRNVWGDLGTTAQAVVLDAAQGQALPPAGVSLPALRRRQITGDNGELLVPVFGRWLRERQIDA</sequence>
<dbReference type="InterPro" id="IPR003593">
    <property type="entry name" value="AAA+_ATPase"/>
</dbReference>
<dbReference type="PANTHER" id="PTHR34301">
    <property type="entry name" value="DNA-BINDING PROTEIN-RELATED"/>
    <property type="match status" value="1"/>
</dbReference>
<dbReference type="Gene3D" id="3.40.50.300">
    <property type="entry name" value="P-loop containing nucleotide triphosphate hydrolases"/>
    <property type="match status" value="1"/>
</dbReference>
<name>A0ABX1T5H0_9PROT</name>
<dbReference type="GO" id="GO:0005524">
    <property type="term" value="F:ATP binding"/>
    <property type="evidence" value="ECO:0007669"/>
    <property type="project" value="UniProtKB-KW"/>
</dbReference>
<dbReference type="PANTHER" id="PTHR34301:SF8">
    <property type="entry name" value="ATPASE DOMAIN-CONTAINING PROTEIN"/>
    <property type="match status" value="1"/>
</dbReference>
<comment type="caution">
    <text evidence="2">The sequence shown here is derived from an EMBL/GenBank/DDBJ whole genome shotgun (WGS) entry which is preliminary data.</text>
</comment>
<gene>
    <name evidence="2" type="ORF">E4Q08_06275</name>
</gene>